<keyword evidence="2" id="KW-1133">Transmembrane helix</keyword>
<dbReference type="EMBL" id="JH711573">
    <property type="protein sequence ID" value="EIW86737.1"/>
    <property type="molecule type" value="Genomic_DNA"/>
</dbReference>
<dbReference type="RefSeq" id="XP_007763451.1">
    <property type="nucleotide sequence ID" value="XM_007765261.1"/>
</dbReference>
<dbReference type="PANTHER" id="PTHR37402:SF1">
    <property type="entry name" value="GRAM DOMAIN-CONTAINING PROTEIN 4"/>
    <property type="match status" value="1"/>
</dbReference>
<feature type="transmembrane region" description="Helical" evidence="2">
    <location>
        <begin position="373"/>
        <end position="392"/>
    </location>
</feature>
<dbReference type="OMA" id="YWILWYH"/>
<feature type="transmembrane region" description="Helical" evidence="2">
    <location>
        <begin position="350"/>
        <end position="367"/>
    </location>
</feature>
<dbReference type="PANTHER" id="PTHR37402">
    <property type="entry name" value="GRAM DOMAIN-CONTAINING PROTEIN 4"/>
    <property type="match status" value="1"/>
</dbReference>
<protein>
    <submittedName>
        <fullName evidence="3">Uncharacterized protein</fullName>
    </submittedName>
</protein>
<dbReference type="Proteomes" id="UP000053558">
    <property type="component" value="Unassembled WGS sequence"/>
</dbReference>
<feature type="region of interest" description="Disordered" evidence="1">
    <location>
        <begin position="287"/>
        <end position="317"/>
    </location>
</feature>
<name>A0A5M3N6A3_CONPW</name>
<accession>A0A5M3N6A3</accession>
<dbReference type="GeneID" id="19201612"/>
<dbReference type="InterPro" id="IPR037847">
    <property type="entry name" value="GRAMDC4"/>
</dbReference>
<dbReference type="Pfam" id="PF11696">
    <property type="entry name" value="DUF3292"/>
    <property type="match status" value="1"/>
</dbReference>
<proteinExistence type="predicted"/>
<evidence type="ECO:0000313" key="4">
    <source>
        <dbReference type="Proteomes" id="UP000053558"/>
    </source>
</evidence>
<dbReference type="InterPro" id="IPR021709">
    <property type="entry name" value="DUF3292"/>
</dbReference>
<sequence>MALNSASSPRLSVSSGDPSPSTPSRLSPPPIHDVQEDNETCSSSELTEQQLRQIYDDEEIERFLHLFSSYVTEIRLPSSSTESLNIPIVTGEEAARPHKPNREDSDPSRPPPLPLRQGQKRSPSETIANEYLRPLLPPVPLPTPPFTFKRFQLTSQRLYLATVPNYTAFALNMVRLALWKDHTRSTRFCLLYWILWYYDYLLPALLCRIIFGLLRRRIFPYPTAKELESRRQDTARADELGNEIQRRLADSTVGVGDVWGLFRTYRRIKKKQAAFIAKSAANQTISDESQAVSGSPLVGDENPTGLEESQSSKEDQDLKRDILHAMNEIADIHERVKNIFLWRRPSASRIYTIALVILLAAVVVLPARYLAKLTYLVTGIAFWHLVPVIAALSPSDRARLPPAFDNVPTDADYAMDLISQRVANGLDVRPKSRARPPNPSPSPTNASTSNLPVSSHVFEQEATPRSKDGLNWQKMGTHVARGKAWVEDGKRLLSTGHLALPSERDASSLRSRHPPTQVASNPVPGETVTHTYPAQHTSGPGLITLTNMTFFFTPLASLKAKLQIPLDQVAGVKKTGLVKGLSLTWTTNDDGTSEKQEKFLWTAERDDLFARLLGSSGKGRQWMRI</sequence>
<evidence type="ECO:0000256" key="2">
    <source>
        <dbReference type="SAM" id="Phobius"/>
    </source>
</evidence>
<evidence type="ECO:0000313" key="3">
    <source>
        <dbReference type="EMBL" id="EIW86737.1"/>
    </source>
</evidence>
<reference evidence="4" key="1">
    <citation type="journal article" date="2012" name="Science">
        <title>The Paleozoic origin of enzymatic lignin decomposition reconstructed from 31 fungal genomes.</title>
        <authorList>
            <person name="Floudas D."/>
            <person name="Binder M."/>
            <person name="Riley R."/>
            <person name="Barry K."/>
            <person name="Blanchette R.A."/>
            <person name="Henrissat B."/>
            <person name="Martinez A.T."/>
            <person name="Otillar R."/>
            <person name="Spatafora J.W."/>
            <person name="Yadav J.S."/>
            <person name="Aerts A."/>
            <person name="Benoit I."/>
            <person name="Boyd A."/>
            <person name="Carlson A."/>
            <person name="Copeland A."/>
            <person name="Coutinho P.M."/>
            <person name="de Vries R.P."/>
            <person name="Ferreira P."/>
            <person name="Findley K."/>
            <person name="Foster B."/>
            <person name="Gaskell J."/>
            <person name="Glotzer D."/>
            <person name="Gorecki P."/>
            <person name="Heitman J."/>
            <person name="Hesse C."/>
            <person name="Hori C."/>
            <person name="Igarashi K."/>
            <person name="Jurgens J.A."/>
            <person name="Kallen N."/>
            <person name="Kersten P."/>
            <person name="Kohler A."/>
            <person name="Kuees U."/>
            <person name="Kumar T.K.A."/>
            <person name="Kuo A."/>
            <person name="LaButti K."/>
            <person name="Larrondo L.F."/>
            <person name="Lindquist E."/>
            <person name="Ling A."/>
            <person name="Lombard V."/>
            <person name="Lucas S."/>
            <person name="Lundell T."/>
            <person name="Martin R."/>
            <person name="McLaughlin D.J."/>
            <person name="Morgenstern I."/>
            <person name="Morin E."/>
            <person name="Murat C."/>
            <person name="Nagy L.G."/>
            <person name="Nolan M."/>
            <person name="Ohm R.A."/>
            <person name="Patyshakuliyeva A."/>
            <person name="Rokas A."/>
            <person name="Ruiz-Duenas F.J."/>
            <person name="Sabat G."/>
            <person name="Salamov A."/>
            <person name="Samejima M."/>
            <person name="Schmutz J."/>
            <person name="Slot J.C."/>
            <person name="St John F."/>
            <person name="Stenlid J."/>
            <person name="Sun H."/>
            <person name="Sun S."/>
            <person name="Syed K."/>
            <person name="Tsang A."/>
            <person name="Wiebenga A."/>
            <person name="Young D."/>
            <person name="Pisabarro A."/>
            <person name="Eastwood D.C."/>
            <person name="Martin F."/>
            <person name="Cullen D."/>
            <person name="Grigoriev I.V."/>
            <person name="Hibbett D.S."/>
        </authorList>
    </citation>
    <scope>NUCLEOTIDE SEQUENCE [LARGE SCALE GENOMIC DNA]</scope>
    <source>
        <strain evidence="4">RWD-64-598 SS2</strain>
    </source>
</reference>
<gene>
    <name evidence="3" type="ORF">CONPUDRAFT_141148</name>
</gene>
<dbReference type="GO" id="GO:0006915">
    <property type="term" value="P:apoptotic process"/>
    <property type="evidence" value="ECO:0007669"/>
    <property type="project" value="InterPro"/>
</dbReference>
<keyword evidence="2" id="KW-0812">Transmembrane</keyword>
<keyword evidence="2" id="KW-0472">Membrane</keyword>
<feature type="compositionally biased region" description="Polar residues" evidence="1">
    <location>
        <begin position="1"/>
        <end position="17"/>
    </location>
</feature>
<feature type="region of interest" description="Disordered" evidence="1">
    <location>
        <begin position="501"/>
        <end position="526"/>
    </location>
</feature>
<dbReference type="OrthoDB" id="1708389at2759"/>
<feature type="region of interest" description="Disordered" evidence="1">
    <location>
        <begin position="85"/>
        <end position="123"/>
    </location>
</feature>
<keyword evidence="4" id="KW-1185">Reference proteome</keyword>
<feature type="transmembrane region" description="Helical" evidence="2">
    <location>
        <begin position="158"/>
        <end position="178"/>
    </location>
</feature>
<feature type="region of interest" description="Disordered" evidence="1">
    <location>
        <begin position="1"/>
        <end position="47"/>
    </location>
</feature>
<dbReference type="AlphaFoldDB" id="A0A5M3N6A3"/>
<feature type="transmembrane region" description="Helical" evidence="2">
    <location>
        <begin position="190"/>
        <end position="211"/>
    </location>
</feature>
<comment type="caution">
    <text evidence="3">The sequence shown here is derived from an EMBL/GenBank/DDBJ whole genome shotgun (WGS) entry which is preliminary data.</text>
</comment>
<feature type="region of interest" description="Disordered" evidence="1">
    <location>
        <begin position="426"/>
        <end position="452"/>
    </location>
</feature>
<feature type="compositionally biased region" description="Basic and acidic residues" evidence="1">
    <location>
        <begin position="93"/>
        <end position="107"/>
    </location>
</feature>
<organism evidence="3 4">
    <name type="scientific">Coniophora puteana (strain RWD-64-598)</name>
    <name type="common">Brown rot fungus</name>
    <dbReference type="NCBI Taxonomy" id="741705"/>
    <lineage>
        <taxon>Eukaryota</taxon>
        <taxon>Fungi</taxon>
        <taxon>Dikarya</taxon>
        <taxon>Basidiomycota</taxon>
        <taxon>Agaricomycotina</taxon>
        <taxon>Agaricomycetes</taxon>
        <taxon>Agaricomycetidae</taxon>
        <taxon>Boletales</taxon>
        <taxon>Coniophorineae</taxon>
        <taxon>Coniophoraceae</taxon>
        <taxon>Coniophora</taxon>
    </lineage>
</organism>
<evidence type="ECO:0000256" key="1">
    <source>
        <dbReference type="SAM" id="MobiDB-lite"/>
    </source>
</evidence>
<dbReference type="KEGG" id="cput:CONPUDRAFT_141148"/>